<proteinExistence type="predicted"/>
<evidence type="ECO:0000256" key="1">
    <source>
        <dbReference type="SAM" id="MobiDB-lite"/>
    </source>
</evidence>
<evidence type="ECO:0008006" key="4">
    <source>
        <dbReference type="Google" id="ProtNLM"/>
    </source>
</evidence>
<name>A0A087BQ41_9BIFI</name>
<dbReference type="InterPro" id="IPR022183">
    <property type="entry name" value="DUF3710"/>
</dbReference>
<evidence type="ECO:0000313" key="2">
    <source>
        <dbReference type="EMBL" id="KFI73141.1"/>
    </source>
</evidence>
<gene>
    <name evidence="2" type="ORF">BMIN_0866</name>
</gene>
<organism evidence="2 3">
    <name type="scientific">Bifidobacterium minimum</name>
    <dbReference type="NCBI Taxonomy" id="1693"/>
    <lineage>
        <taxon>Bacteria</taxon>
        <taxon>Bacillati</taxon>
        <taxon>Actinomycetota</taxon>
        <taxon>Actinomycetes</taxon>
        <taxon>Bifidobacteriales</taxon>
        <taxon>Bifidobacteriaceae</taxon>
        <taxon>Bifidobacterium</taxon>
    </lineage>
</organism>
<dbReference type="STRING" id="1693.BMIN_0866"/>
<protein>
    <recommendedName>
        <fullName evidence="4">DUF3710 domain-containing protein</fullName>
    </recommendedName>
</protein>
<feature type="compositionally biased region" description="Basic and acidic residues" evidence="1">
    <location>
        <begin position="230"/>
        <end position="249"/>
    </location>
</feature>
<comment type="caution">
    <text evidence="2">The sequence shown here is derived from an EMBL/GenBank/DDBJ whole genome shotgun (WGS) entry which is preliminary data.</text>
</comment>
<dbReference type="Proteomes" id="UP000029014">
    <property type="component" value="Unassembled WGS sequence"/>
</dbReference>
<dbReference type="Pfam" id="PF12502">
    <property type="entry name" value="DUF3710"/>
    <property type="match status" value="1"/>
</dbReference>
<feature type="compositionally biased region" description="Basic and acidic residues" evidence="1">
    <location>
        <begin position="10"/>
        <end position="21"/>
    </location>
</feature>
<feature type="region of interest" description="Disordered" evidence="1">
    <location>
        <begin position="216"/>
        <end position="282"/>
    </location>
</feature>
<evidence type="ECO:0000313" key="3">
    <source>
        <dbReference type="Proteomes" id="UP000029014"/>
    </source>
</evidence>
<feature type="region of interest" description="Disordered" evidence="1">
    <location>
        <begin position="1"/>
        <end position="68"/>
    </location>
</feature>
<reference evidence="2 3" key="1">
    <citation type="submission" date="2014-03" db="EMBL/GenBank/DDBJ databases">
        <title>Genomics of Bifidobacteria.</title>
        <authorList>
            <person name="Ventura M."/>
            <person name="Milani C."/>
            <person name="Lugli G.A."/>
        </authorList>
    </citation>
    <scope>NUCLEOTIDE SEQUENCE [LARGE SCALE GENOMIC DNA]</scope>
    <source>
        <strain evidence="2 3">LMG 11592</strain>
    </source>
</reference>
<dbReference type="eggNOG" id="ENOG5030NZ9">
    <property type="taxonomic scope" value="Bacteria"/>
</dbReference>
<dbReference type="EMBL" id="JGZD01000008">
    <property type="protein sequence ID" value="KFI73141.1"/>
    <property type="molecule type" value="Genomic_DNA"/>
</dbReference>
<keyword evidence="3" id="KW-1185">Reference proteome</keyword>
<sequence>MALWKFGKKKERDSQEDRTTSAEDEESDVMGELEGDGESRTAGYPTLKTDDYDDRGEEFGPWDVDDDNVPDDDDYIDLGAYLLPVVPGMELRVKANRATRQVVGCIVSYGRSSLEIEPFAAPKTLGLWDDVRDDLVRGNAKSTEVPGVFGSEIALPVSDKSGRVLHTRIVGVDGPRWMLRGIFSGPAATTDGDEAAVLNRFFASIIVVRGDDPLAPRDLIPMHPPLTPQQRRDSEDGDGAQKDAGDEAKPTIPGKPTGPFDSDQQTEVKSTLSRGPMFSEVR</sequence>
<feature type="compositionally biased region" description="Polar residues" evidence="1">
    <location>
        <begin position="262"/>
        <end position="273"/>
    </location>
</feature>
<feature type="compositionally biased region" description="Acidic residues" evidence="1">
    <location>
        <begin position="22"/>
        <end position="36"/>
    </location>
</feature>
<accession>A0A087BQ41</accession>
<dbReference type="RefSeq" id="WP_022861034.1">
    <property type="nucleotide sequence ID" value="NZ_JGZD01000008.1"/>
</dbReference>
<dbReference type="AlphaFoldDB" id="A0A087BQ41"/>